<protein>
    <recommendedName>
        <fullName evidence="2">Ribbon-helix-helix protein CopG domain-containing protein</fullName>
    </recommendedName>
</protein>
<dbReference type="RefSeq" id="WP_094691691.1">
    <property type="nucleotide sequence ID" value="NZ_JBQKGU010000012.1"/>
</dbReference>
<dbReference type="CDD" id="cd21631">
    <property type="entry name" value="RHH_CopG_NikR-like"/>
    <property type="match status" value="1"/>
</dbReference>
<gene>
    <name evidence="3" type="ORF">PSSU_1384</name>
</gene>
<name>A0A261ERS2_9BIFI</name>
<dbReference type="InterPro" id="IPR010985">
    <property type="entry name" value="Ribbon_hlx_hlx"/>
</dbReference>
<evidence type="ECO:0000313" key="3">
    <source>
        <dbReference type="EMBL" id="OZG49560.1"/>
    </source>
</evidence>
<dbReference type="SUPFAM" id="SSF47598">
    <property type="entry name" value="Ribbon-helix-helix"/>
    <property type="match status" value="1"/>
</dbReference>
<feature type="region of interest" description="Disordered" evidence="1">
    <location>
        <begin position="1"/>
        <end position="28"/>
    </location>
</feature>
<organism evidence="3 4">
    <name type="scientific">Pseudoscardovia suis</name>
    <dbReference type="NCBI Taxonomy" id="987063"/>
    <lineage>
        <taxon>Bacteria</taxon>
        <taxon>Bacillati</taxon>
        <taxon>Actinomycetota</taxon>
        <taxon>Actinomycetes</taxon>
        <taxon>Bifidobacteriales</taxon>
        <taxon>Bifidobacteriaceae</taxon>
        <taxon>Pseudoscardovia</taxon>
    </lineage>
</organism>
<dbReference type="OrthoDB" id="3255885at2"/>
<evidence type="ECO:0000256" key="1">
    <source>
        <dbReference type="SAM" id="MobiDB-lite"/>
    </source>
</evidence>
<feature type="domain" description="Ribbon-helix-helix protein CopG" evidence="2">
    <location>
        <begin position="30"/>
        <end position="59"/>
    </location>
</feature>
<dbReference type="Pfam" id="PF01402">
    <property type="entry name" value="RHH_1"/>
    <property type="match status" value="1"/>
</dbReference>
<accession>A0A261ERS2</accession>
<reference evidence="3 4" key="1">
    <citation type="journal article" date="2017" name="BMC Genomics">
        <title>Comparative genomic and phylogenomic analyses of the Bifidobacteriaceae family.</title>
        <authorList>
            <person name="Lugli G.A."/>
            <person name="Milani C."/>
            <person name="Turroni F."/>
            <person name="Duranti S."/>
            <person name="Mancabelli L."/>
            <person name="Mangifesta M."/>
            <person name="Ferrario C."/>
            <person name="Modesto M."/>
            <person name="Mattarelli P."/>
            <person name="Jiri K."/>
            <person name="van Sinderen D."/>
            <person name="Ventura M."/>
        </authorList>
    </citation>
    <scope>NUCLEOTIDE SEQUENCE [LARGE SCALE GENOMIC DNA]</scope>
    <source>
        <strain evidence="3 4">DSM 24744</strain>
    </source>
</reference>
<keyword evidence="4" id="KW-1185">Reference proteome</keyword>
<sequence length="129" mass="14349">MAEYSKAIKELGEPDDGTQNPNPDEEVTTVTFKLPKSTLERLNKRAKELGVTRSFLIRRGVTEILSGGPRSRINKLVLVTSFDTFDENGAPIEHSRVITDDNSNARLVQLVSELVEESDATVRRQHDAA</sequence>
<evidence type="ECO:0000313" key="4">
    <source>
        <dbReference type="Proteomes" id="UP000216454"/>
    </source>
</evidence>
<comment type="caution">
    <text evidence="3">The sequence shown here is derived from an EMBL/GenBank/DDBJ whole genome shotgun (WGS) entry which is preliminary data.</text>
</comment>
<dbReference type="Proteomes" id="UP000216454">
    <property type="component" value="Unassembled WGS sequence"/>
</dbReference>
<dbReference type="EMBL" id="MWWQ01000014">
    <property type="protein sequence ID" value="OZG49560.1"/>
    <property type="molecule type" value="Genomic_DNA"/>
</dbReference>
<dbReference type="InterPro" id="IPR002145">
    <property type="entry name" value="CopG"/>
</dbReference>
<feature type="compositionally biased region" description="Basic and acidic residues" evidence="1">
    <location>
        <begin position="1"/>
        <end position="12"/>
    </location>
</feature>
<evidence type="ECO:0000259" key="2">
    <source>
        <dbReference type="Pfam" id="PF01402"/>
    </source>
</evidence>
<dbReference type="GO" id="GO:0006355">
    <property type="term" value="P:regulation of DNA-templated transcription"/>
    <property type="evidence" value="ECO:0007669"/>
    <property type="project" value="InterPro"/>
</dbReference>
<dbReference type="AlphaFoldDB" id="A0A261ERS2"/>
<proteinExistence type="predicted"/>